<reference evidence="1" key="1">
    <citation type="journal article" date="2014" name="Nat. Commun.">
        <title>The tobacco genome sequence and its comparison with those of tomato and potato.</title>
        <authorList>
            <person name="Sierro N."/>
            <person name="Battey J.N."/>
            <person name="Ouadi S."/>
            <person name="Bakaher N."/>
            <person name="Bovet L."/>
            <person name="Willig A."/>
            <person name="Goepfert S."/>
            <person name="Peitsch M.C."/>
            <person name="Ivanov N.V."/>
        </authorList>
    </citation>
    <scope>NUCLEOTIDE SEQUENCE [LARGE SCALE GENOMIC DNA]</scope>
</reference>
<dbReference type="Proteomes" id="UP000790787">
    <property type="component" value="Chromosome 6"/>
</dbReference>
<protein>
    <submittedName>
        <fullName evidence="2">Pentatricopeptide repeat-containing protein At1g18485-like</fullName>
    </submittedName>
</protein>
<name>A0AC58UT89_TOBAC</name>
<organism evidence="1 2">
    <name type="scientific">Nicotiana tabacum</name>
    <name type="common">Common tobacco</name>
    <dbReference type="NCBI Taxonomy" id="4097"/>
    <lineage>
        <taxon>Eukaryota</taxon>
        <taxon>Viridiplantae</taxon>
        <taxon>Streptophyta</taxon>
        <taxon>Embryophyta</taxon>
        <taxon>Tracheophyta</taxon>
        <taxon>Spermatophyta</taxon>
        <taxon>Magnoliopsida</taxon>
        <taxon>eudicotyledons</taxon>
        <taxon>Gunneridae</taxon>
        <taxon>Pentapetalae</taxon>
        <taxon>asterids</taxon>
        <taxon>lamiids</taxon>
        <taxon>Solanales</taxon>
        <taxon>Solanaceae</taxon>
        <taxon>Nicotianoideae</taxon>
        <taxon>Nicotianeae</taxon>
        <taxon>Nicotiana</taxon>
    </lineage>
</organism>
<evidence type="ECO:0000313" key="1">
    <source>
        <dbReference type="Proteomes" id="UP000790787"/>
    </source>
</evidence>
<evidence type="ECO:0000313" key="2">
    <source>
        <dbReference type="RefSeq" id="XP_075112708.1"/>
    </source>
</evidence>
<accession>A0AC58UT89</accession>
<keyword evidence="1" id="KW-1185">Reference proteome</keyword>
<proteinExistence type="predicted"/>
<dbReference type="RefSeq" id="XP_075112708.1">
    <property type="nucleotide sequence ID" value="XM_075256607.1"/>
</dbReference>
<reference evidence="2" key="2">
    <citation type="submission" date="2025-08" db="UniProtKB">
        <authorList>
            <consortium name="RefSeq"/>
        </authorList>
    </citation>
    <scope>IDENTIFICATION</scope>
    <source>
        <tissue evidence="2">Leaf</tissue>
    </source>
</reference>
<sequence length="325" mass="36551">MVIMLPLCAAKEEVGLGKIIHGLTEKLELANELTLTNSLVDMYCKVGYFADAPILFEKNESKNVVSWNSIIEGYSGEGDLGKEVHCFALKTHLIEDTFVHCSIIDMYAKSGFIGMSKYVFDHIPVKDIAAWTAMITGYAVHGLGMEVIKLFLEMQKSGFTPTSLTYVSILMACNHAGLIEEGRQFGARCSVHVWFIYGDWDSVRQLRQKMKELGLQKEIGCSQIEIGGKSYNFAVGDMLSKPCTDKAEAYSLFCNLASVLIANGVCFLSSEDVLELKFSLEFQFLKTMSDMKLEFQGSVLSSVHCMLFYVKLRFVERKEKFQEWN</sequence>
<gene>
    <name evidence="2" type="primary">LOC142182338</name>
</gene>